<evidence type="ECO:0000256" key="10">
    <source>
        <dbReference type="ARBA" id="ARBA00023077"/>
    </source>
</evidence>
<dbReference type="SMART" id="SM00965">
    <property type="entry name" value="STN"/>
    <property type="match status" value="1"/>
</dbReference>
<dbReference type="InterPro" id="IPR010917">
    <property type="entry name" value="TonB_rcpt_CS"/>
</dbReference>
<evidence type="ECO:0000256" key="5">
    <source>
        <dbReference type="ARBA" id="ARBA00022496"/>
    </source>
</evidence>
<protein>
    <submittedName>
        <fullName evidence="19">Ferric-mycobactin receptor FemA</fullName>
    </submittedName>
</protein>
<comment type="subcellular location">
    <subcellularLocation>
        <location evidence="1 14">Cell outer membrane</location>
        <topology evidence="1 14">Multi-pass membrane protein</topology>
    </subcellularLocation>
</comment>
<dbReference type="EMBL" id="BMZN01000004">
    <property type="protein sequence ID" value="GHC53164.1"/>
    <property type="molecule type" value="Genomic_DNA"/>
</dbReference>
<dbReference type="GO" id="GO:0015344">
    <property type="term" value="F:siderophore uptake transmembrane transporter activity"/>
    <property type="evidence" value="ECO:0007669"/>
    <property type="project" value="TreeGrafter"/>
</dbReference>
<organism evidence="19 20">
    <name type="scientific">Alcaligenes pakistanensis</name>
    <dbReference type="NCBI Taxonomy" id="1482717"/>
    <lineage>
        <taxon>Bacteria</taxon>
        <taxon>Pseudomonadati</taxon>
        <taxon>Pseudomonadota</taxon>
        <taxon>Betaproteobacteria</taxon>
        <taxon>Burkholderiales</taxon>
        <taxon>Alcaligenaceae</taxon>
        <taxon>Alcaligenes</taxon>
    </lineage>
</organism>
<keyword evidence="5" id="KW-0410">Iron transport</keyword>
<dbReference type="InterPro" id="IPR037066">
    <property type="entry name" value="Plug_dom_sf"/>
</dbReference>
<feature type="signal peptide" evidence="17">
    <location>
        <begin position="1"/>
        <end position="50"/>
    </location>
</feature>
<dbReference type="Gene3D" id="2.170.130.10">
    <property type="entry name" value="TonB-dependent receptor, plug domain"/>
    <property type="match status" value="1"/>
</dbReference>
<evidence type="ECO:0000256" key="8">
    <source>
        <dbReference type="ARBA" id="ARBA00023004"/>
    </source>
</evidence>
<dbReference type="PROSITE" id="PS52016">
    <property type="entry name" value="TONB_DEPENDENT_REC_3"/>
    <property type="match status" value="1"/>
</dbReference>
<keyword evidence="8" id="KW-0408">Iron</keyword>
<dbReference type="GO" id="GO:0015891">
    <property type="term" value="P:siderophore transport"/>
    <property type="evidence" value="ECO:0007669"/>
    <property type="project" value="InterPro"/>
</dbReference>
<sequence>MKSFRQWCLALSACRPASASQACFTLKPGLLSTLLASSISVLAMASPAHAQEAAQSFNIPAQSLSSALRNFSRQSGSQLLFSDTLVEGKTSQPISGNYTPHDALERILAGSRIQILASGNKVFTLLAASADSASLTTLSAVTVVGSSSEAPAAYAGGQIASGSRVGMLGNKDVMDTPFSTTSFTSEYIENQQATSVAEVLRHDPSVRSVFPQGGLGEHTYVRGFWTQSHELAWNGLFGLVPHNRTSTELLERVEVLKGPGALLSGMSLSGSVGGVVNLVPKRATADPITRFTTTLKSHNNVGGHIDFGRRFGEDDKFGVRINGVKADGNLDVHGQRENRSLGAIALDYQGDRLRASLDLYDINEKQRGGAPFLTSFALGEFPAPPNPKTNTLPNAYSNSASKAIIGSAEFDITDNWTAFVMGGTKNQKGSGYLNNAFGQRAKENGDYTALGMNIKNYFDVNALEMGTRGEFSTGSIAHHVVLSANMITQESGATAASKAWASNLYDPAPPLDVDEPAVYKTGKTTLSSLALADTLSAFDDRLLLTAGMRFQRVQQKGFNASGAVTDRYDEHALTPAIALVIKPWDAPVSLYANYIEGLSQGGSVSDASAANFGEVFSPYKTKQYEVGVKWDNDTVLNTVSLFQIAKPSMTKNEATNTYKPDGEQRNRGIEWTIAGELNPGLRILGGVVYTDAVSTKTNGGLLNGKQAIGVPRWNSSLGLEWDTIWNRNLTLSASAMHSGSQWVDTQNTQKIPSWTRLDLGLRYSTKIASNKVTFRANVINATDKRYWSSVWNGSTSIGAPRSYRLSMQIDF</sequence>
<comment type="similarity">
    <text evidence="2 14 16">Belongs to the TonB-dependent receptor family.</text>
</comment>
<dbReference type="RefSeq" id="WP_189393070.1">
    <property type="nucleotide sequence ID" value="NZ_BMZN01000004.1"/>
</dbReference>
<dbReference type="Gene3D" id="3.55.50.30">
    <property type="match status" value="1"/>
</dbReference>
<keyword evidence="7 17" id="KW-0732">Signal</keyword>
<keyword evidence="4 14" id="KW-1134">Transmembrane beta strand</keyword>
<dbReference type="Gene3D" id="2.40.170.20">
    <property type="entry name" value="TonB-dependent receptor, beta-barrel domain"/>
    <property type="match status" value="1"/>
</dbReference>
<keyword evidence="20" id="KW-1185">Reference proteome</keyword>
<evidence type="ECO:0000256" key="3">
    <source>
        <dbReference type="ARBA" id="ARBA00022448"/>
    </source>
</evidence>
<evidence type="ECO:0000256" key="13">
    <source>
        <dbReference type="ARBA" id="ARBA00023237"/>
    </source>
</evidence>
<dbReference type="NCBIfam" id="TIGR01783">
    <property type="entry name" value="TonB-siderophor"/>
    <property type="match status" value="1"/>
</dbReference>
<dbReference type="Pfam" id="PF07715">
    <property type="entry name" value="Plug"/>
    <property type="match status" value="1"/>
</dbReference>
<keyword evidence="12 19" id="KW-0675">Receptor</keyword>
<keyword evidence="6 14" id="KW-0812">Transmembrane</keyword>
<evidence type="ECO:0000259" key="18">
    <source>
        <dbReference type="SMART" id="SM00965"/>
    </source>
</evidence>
<evidence type="ECO:0000256" key="9">
    <source>
        <dbReference type="ARBA" id="ARBA00023065"/>
    </source>
</evidence>
<dbReference type="PANTHER" id="PTHR32552">
    <property type="entry name" value="FERRICHROME IRON RECEPTOR-RELATED"/>
    <property type="match status" value="1"/>
</dbReference>
<dbReference type="SUPFAM" id="SSF56935">
    <property type="entry name" value="Porins"/>
    <property type="match status" value="1"/>
</dbReference>
<evidence type="ECO:0000256" key="12">
    <source>
        <dbReference type="ARBA" id="ARBA00023170"/>
    </source>
</evidence>
<dbReference type="Pfam" id="PF00593">
    <property type="entry name" value="TonB_dep_Rec_b-barrel"/>
    <property type="match status" value="1"/>
</dbReference>
<keyword evidence="11 14" id="KW-0472">Membrane</keyword>
<dbReference type="GO" id="GO:0009279">
    <property type="term" value="C:cell outer membrane"/>
    <property type="evidence" value="ECO:0007669"/>
    <property type="project" value="UniProtKB-SubCell"/>
</dbReference>
<keyword evidence="3 14" id="KW-0813">Transport</keyword>
<evidence type="ECO:0000256" key="15">
    <source>
        <dbReference type="PROSITE-ProRule" id="PRU10144"/>
    </source>
</evidence>
<keyword evidence="10 16" id="KW-0798">TonB box</keyword>
<gene>
    <name evidence="19" type="primary">femA</name>
    <name evidence="19" type="ORF">GCM10010096_26800</name>
</gene>
<dbReference type="InterPro" id="IPR000531">
    <property type="entry name" value="Beta-barrel_TonB"/>
</dbReference>
<evidence type="ECO:0000256" key="17">
    <source>
        <dbReference type="SAM" id="SignalP"/>
    </source>
</evidence>
<dbReference type="InterPro" id="IPR012910">
    <property type="entry name" value="Plug_dom"/>
</dbReference>
<dbReference type="InterPro" id="IPR011662">
    <property type="entry name" value="Secretin/TonB_short_N"/>
</dbReference>
<feature type="chain" id="PRO_5034193269" evidence="17">
    <location>
        <begin position="51"/>
        <end position="811"/>
    </location>
</feature>
<comment type="caution">
    <text evidence="19">The sequence shown here is derived from an EMBL/GenBank/DDBJ whole genome shotgun (WGS) entry which is preliminary data.</text>
</comment>
<dbReference type="PANTHER" id="PTHR32552:SF82">
    <property type="entry name" value="FCUA PROTEIN"/>
    <property type="match status" value="1"/>
</dbReference>
<evidence type="ECO:0000256" key="14">
    <source>
        <dbReference type="PROSITE-ProRule" id="PRU01360"/>
    </source>
</evidence>
<dbReference type="Pfam" id="PF07660">
    <property type="entry name" value="STN"/>
    <property type="match status" value="1"/>
</dbReference>
<evidence type="ECO:0000256" key="4">
    <source>
        <dbReference type="ARBA" id="ARBA00022452"/>
    </source>
</evidence>
<evidence type="ECO:0000256" key="2">
    <source>
        <dbReference type="ARBA" id="ARBA00009810"/>
    </source>
</evidence>
<evidence type="ECO:0000256" key="16">
    <source>
        <dbReference type="RuleBase" id="RU003357"/>
    </source>
</evidence>
<accession>A0A8H9IKS4</accession>
<reference evidence="20" key="1">
    <citation type="journal article" date="2019" name="Int. J. Syst. Evol. Microbiol.">
        <title>The Global Catalogue of Microorganisms (GCM) 10K type strain sequencing project: providing services to taxonomists for standard genome sequencing and annotation.</title>
        <authorList>
            <consortium name="The Broad Institute Genomics Platform"/>
            <consortium name="The Broad Institute Genome Sequencing Center for Infectious Disease"/>
            <person name="Wu L."/>
            <person name="Ma J."/>
        </authorList>
    </citation>
    <scope>NUCLEOTIDE SEQUENCE [LARGE SCALE GENOMIC DNA]</scope>
    <source>
        <strain evidence="20">KCTC 42083</strain>
    </source>
</reference>
<evidence type="ECO:0000256" key="1">
    <source>
        <dbReference type="ARBA" id="ARBA00004571"/>
    </source>
</evidence>
<dbReference type="AlphaFoldDB" id="A0A8H9IKS4"/>
<dbReference type="InterPro" id="IPR036942">
    <property type="entry name" value="Beta-barrel_TonB_sf"/>
</dbReference>
<evidence type="ECO:0000313" key="20">
    <source>
        <dbReference type="Proteomes" id="UP000608923"/>
    </source>
</evidence>
<dbReference type="GO" id="GO:0038023">
    <property type="term" value="F:signaling receptor activity"/>
    <property type="evidence" value="ECO:0007669"/>
    <property type="project" value="InterPro"/>
</dbReference>
<keyword evidence="9" id="KW-0406">Ion transport</keyword>
<dbReference type="CDD" id="cd01347">
    <property type="entry name" value="ligand_gated_channel"/>
    <property type="match status" value="1"/>
</dbReference>
<feature type="short sequence motif" description="TonB C-terminal box" evidence="15">
    <location>
        <begin position="794"/>
        <end position="811"/>
    </location>
</feature>
<feature type="domain" description="Secretin/TonB short N-terminal" evidence="18">
    <location>
        <begin position="77"/>
        <end position="128"/>
    </location>
</feature>
<name>A0A8H9IKS4_9BURK</name>
<dbReference type="PROSITE" id="PS01156">
    <property type="entry name" value="TONB_DEPENDENT_REC_2"/>
    <property type="match status" value="1"/>
</dbReference>
<dbReference type="InterPro" id="IPR010105">
    <property type="entry name" value="TonB_sidphr_rcpt"/>
</dbReference>
<dbReference type="Proteomes" id="UP000608923">
    <property type="component" value="Unassembled WGS sequence"/>
</dbReference>
<proteinExistence type="inferred from homology"/>
<evidence type="ECO:0000256" key="7">
    <source>
        <dbReference type="ARBA" id="ARBA00022729"/>
    </source>
</evidence>
<evidence type="ECO:0000256" key="11">
    <source>
        <dbReference type="ARBA" id="ARBA00023136"/>
    </source>
</evidence>
<dbReference type="InterPro" id="IPR039426">
    <property type="entry name" value="TonB-dep_rcpt-like"/>
</dbReference>
<evidence type="ECO:0000313" key="19">
    <source>
        <dbReference type="EMBL" id="GHC53164.1"/>
    </source>
</evidence>
<evidence type="ECO:0000256" key="6">
    <source>
        <dbReference type="ARBA" id="ARBA00022692"/>
    </source>
</evidence>
<keyword evidence="13 14" id="KW-0998">Cell outer membrane</keyword>